<dbReference type="Proteomes" id="UP000243406">
    <property type="component" value="Unassembled WGS sequence"/>
</dbReference>
<dbReference type="OrthoDB" id="1736267at2"/>
<dbReference type="EMBL" id="FUYN01000001">
    <property type="protein sequence ID" value="SKB27929.1"/>
    <property type="molecule type" value="Genomic_DNA"/>
</dbReference>
<gene>
    <name evidence="1" type="ORF">SAMN02745120_0557</name>
</gene>
<accession>A0A1T4ZZJ6</accession>
<organism evidence="1 2">
    <name type="scientific">Acetoanaerobium noterae</name>
    <dbReference type="NCBI Taxonomy" id="745369"/>
    <lineage>
        <taxon>Bacteria</taxon>
        <taxon>Bacillati</taxon>
        <taxon>Bacillota</taxon>
        <taxon>Clostridia</taxon>
        <taxon>Peptostreptococcales</taxon>
        <taxon>Filifactoraceae</taxon>
        <taxon>Acetoanaerobium</taxon>
    </lineage>
</organism>
<dbReference type="SUPFAM" id="SSF55781">
    <property type="entry name" value="GAF domain-like"/>
    <property type="match status" value="2"/>
</dbReference>
<evidence type="ECO:0008006" key="3">
    <source>
        <dbReference type="Google" id="ProtNLM"/>
    </source>
</evidence>
<evidence type="ECO:0000313" key="1">
    <source>
        <dbReference type="EMBL" id="SKB27929.1"/>
    </source>
</evidence>
<keyword evidence="2" id="KW-1185">Reference proteome</keyword>
<dbReference type="AlphaFoldDB" id="A0A1T4ZZJ6"/>
<sequence>MDTCIRQNKCIYNMEKILTSVDYFSQFLSLEQILSYGYEFFHDTLGLKASAIYYLDDDTYKLVSKIGYDYDIKLKEHKKNDKINNIATLYGRILYENFQKYFDEDFVDYFDPELIIPLIVKDKLYGFIISDGFSYDNNPYSSILSMEYLEGMKTLLNMALSNTLLYRDYKKLARNIDKELFQQFSINQTTKILLAETDIEKLYSLCIDVVRELTSSSVTALILYDSIRNKFIVKGYSDIINFQNYYNEYELLSNSIDIQKTVFDLDKDMDELKSIFKNSDALKNLTAKYVVLIGKSPVMGFITVGEPVSGSVYDDSTLNQIENVGKTVYLALKNANYIAEIKQKEKETALQLKNIKKLNSMIRNINSCLELEELMEITLKTLAVGYKVKQAAIVLKDYNGFLLKSIGYKSSELSIKPHIFSESYDEVFYSQNTGSMEDFINISIEDAIESNCMILLPIKSDYIGMEDDSVLGYLVITKLDGIMEESHIVIFETLASSITPVIKQFLELRRFKIKD</sequence>
<dbReference type="RefSeq" id="WP_079588531.1">
    <property type="nucleotide sequence ID" value="NZ_FUYN01000001.1"/>
</dbReference>
<protein>
    <recommendedName>
        <fullName evidence="3">GAF domain-containing protein</fullName>
    </recommendedName>
</protein>
<name>A0A1T4ZZJ6_9FIRM</name>
<reference evidence="2" key="1">
    <citation type="submission" date="2017-02" db="EMBL/GenBank/DDBJ databases">
        <authorList>
            <person name="Varghese N."/>
            <person name="Submissions S."/>
        </authorList>
    </citation>
    <scope>NUCLEOTIDE SEQUENCE [LARGE SCALE GENOMIC DNA]</scope>
    <source>
        <strain evidence="2">ATCC 35199</strain>
    </source>
</reference>
<proteinExistence type="predicted"/>
<evidence type="ECO:0000313" key="2">
    <source>
        <dbReference type="Proteomes" id="UP000243406"/>
    </source>
</evidence>